<evidence type="ECO:0000256" key="8">
    <source>
        <dbReference type="ARBA" id="ARBA00022840"/>
    </source>
</evidence>
<gene>
    <name evidence="10 12" type="primary">tmk</name>
    <name evidence="12" type="ORF">F0L68_35505</name>
</gene>
<evidence type="ECO:0000256" key="7">
    <source>
        <dbReference type="ARBA" id="ARBA00022777"/>
    </source>
</evidence>
<evidence type="ECO:0000256" key="10">
    <source>
        <dbReference type="HAMAP-Rule" id="MF_00165"/>
    </source>
</evidence>
<keyword evidence="13" id="KW-1185">Reference proteome</keyword>
<evidence type="ECO:0000313" key="12">
    <source>
        <dbReference type="EMBL" id="KAA2252363.1"/>
    </source>
</evidence>
<evidence type="ECO:0000256" key="1">
    <source>
        <dbReference type="ARBA" id="ARBA00009776"/>
    </source>
</evidence>
<dbReference type="Pfam" id="PF02223">
    <property type="entry name" value="Thymidylate_kin"/>
    <property type="match status" value="1"/>
</dbReference>
<dbReference type="Gene3D" id="3.40.50.300">
    <property type="entry name" value="P-loop containing nucleotide triphosphate hydrolases"/>
    <property type="match status" value="1"/>
</dbReference>
<reference evidence="12 13" key="1">
    <citation type="submission" date="2019-09" db="EMBL/GenBank/DDBJ databases">
        <title>Goodfellowia gen. nov., a new genus of the Pseudonocardineae related to Actinoalloteichus, containing Goodfellowia coeruleoviolacea gen. nov., comb. nov. gen. nov., comb. nov.</title>
        <authorList>
            <person name="Labeda D."/>
        </authorList>
    </citation>
    <scope>NUCLEOTIDE SEQUENCE [LARGE SCALE GENOMIC DNA]</scope>
    <source>
        <strain evidence="12 13">AN110305</strain>
    </source>
</reference>
<evidence type="ECO:0000313" key="13">
    <source>
        <dbReference type="Proteomes" id="UP000323454"/>
    </source>
</evidence>
<comment type="caution">
    <text evidence="12">The sequence shown here is derived from an EMBL/GenBank/DDBJ whole genome shotgun (WGS) entry which is preliminary data.</text>
</comment>
<evidence type="ECO:0000256" key="2">
    <source>
        <dbReference type="ARBA" id="ARBA00012980"/>
    </source>
</evidence>
<dbReference type="AlphaFoldDB" id="A0A5B2WJV8"/>
<evidence type="ECO:0000256" key="9">
    <source>
        <dbReference type="ARBA" id="ARBA00048743"/>
    </source>
</evidence>
<dbReference type="EC" id="2.7.4.9" evidence="2 10"/>
<reference evidence="12 13" key="2">
    <citation type="submission" date="2019-09" db="EMBL/GenBank/DDBJ databases">
        <authorList>
            <person name="Jin C."/>
        </authorList>
    </citation>
    <scope>NUCLEOTIDE SEQUENCE [LARGE SCALE GENOMIC DNA]</scope>
    <source>
        <strain evidence="12 13">AN110305</strain>
    </source>
</reference>
<dbReference type="Proteomes" id="UP000323454">
    <property type="component" value="Unassembled WGS sequence"/>
</dbReference>
<dbReference type="EMBL" id="VUOB01000075">
    <property type="protein sequence ID" value="KAA2252363.1"/>
    <property type="molecule type" value="Genomic_DNA"/>
</dbReference>
<dbReference type="GO" id="GO:0004798">
    <property type="term" value="F:dTMP kinase activity"/>
    <property type="evidence" value="ECO:0007669"/>
    <property type="project" value="UniProtKB-UniRule"/>
</dbReference>
<keyword evidence="7 10" id="KW-0418">Kinase</keyword>
<dbReference type="GO" id="GO:0006235">
    <property type="term" value="P:dTTP biosynthetic process"/>
    <property type="evidence" value="ECO:0007669"/>
    <property type="project" value="UniProtKB-UniRule"/>
</dbReference>
<keyword evidence="5 10" id="KW-0545">Nucleotide biosynthesis</keyword>
<keyword evidence="6 10" id="KW-0547">Nucleotide-binding</keyword>
<dbReference type="PANTHER" id="PTHR10344:SF4">
    <property type="entry name" value="UMP-CMP KINASE 2, MITOCHONDRIAL"/>
    <property type="match status" value="1"/>
</dbReference>
<dbReference type="PANTHER" id="PTHR10344">
    <property type="entry name" value="THYMIDYLATE KINASE"/>
    <property type="match status" value="1"/>
</dbReference>
<dbReference type="SUPFAM" id="SSF52540">
    <property type="entry name" value="P-loop containing nucleoside triphosphate hydrolases"/>
    <property type="match status" value="1"/>
</dbReference>
<dbReference type="InterPro" id="IPR018094">
    <property type="entry name" value="Thymidylate_kinase"/>
</dbReference>
<proteinExistence type="inferred from homology"/>
<accession>A0A5B2WJV8</accession>
<keyword evidence="8 10" id="KW-0067">ATP-binding</keyword>
<evidence type="ECO:0000259" key="11">
    <source>
        <dbReference type="Pfam" id="PF02223"/>
    </source>
</evidence>
<evidence type="ECO:0000256" key="4">
    <source>
        <dbReference type="ARBA" id="ARBA00022679"/>
    </source>
</evidence>
<evidence type="ECO:0000256" key="5">
    <source>
        <dbReference type="ARBA" id="ARBA00022727"/>
    </source>
</evidence>
<evidence type="ECO:0000256" key="3">
    <source>
        <dbReference type="ARBA" id="ARBA00017144"/>
    </source>
</evidence>
<comment type="similarity">
    <text evidence="1 10">Belongs to the thymidylate kinase family.</text>
</comment>
<dbReference type="GO" id="GO:0006227">
    <property type="term" value="P:dUDP biosynthetic process"/>
    <property type="evidence" value="ECO:0007669"/>
    <property type="project" value="TreeGrafter"/>
</dbReference>
<dbReference type="CDD" id="cd01672">
    <property type="entry name" value="TMPK"/>
    <property type="match status" value="1"/>
</dbReference>
<dbReference type="InterPro" id="IPR027417">
    <property type="entry name" value="P-loop_NTPase"/>
</dbReference>
<organism evidence="12 13">
    <name type="scientific">Solihabitans fulvus</name>
    <dbReference type="NCBI Taxonomy" id="1892852"/>
    <lineage>
        <taxon>Bacteria</taxon>
        <taxon>Bacillati</taxon>
        <taxon>Actinomycetota</taxon>
        <taxon>Actinomycetes</taxon>
        <taxon>Pseudonocardiales</taxon>
        <taxon>Pseudonocardiaceae</taxon>
        <taxon>Solihabitans</taxon>
    </lineage>
</organism>
<keyword evidence="4 10" id="KW-0808">Transferase</keyword>
<dbReference type="GO" id="GO:0005524">
    <property type="term" value="F:ATP binding"/>
    <property type="evidence" value="ECO:0007669"/>
    <property type="project" value="UniProtKB-UniRule"/>
</dbReference>
<dbReference type="GO" id="GO:0005737">
    <property type="term" value="C:cytoplasm"/>
    <property type="evidence" value="ECO:0007669"/>
    <property type="project" value="TreeGrafter"/>
</dbReference>
<comment type="caution">
    <text evidence="10">Lacks conserved residue(s) required for the propagation of feature annotation.</text>
</comment>
<sequence length="217" mass="23119">MTGPFAETRRLAGTLITLDGPGGVGKSTAARLVVDTLADAGLPVHATTQPSHTPLGDLARHGTDTYQGMALACLCAADRHHQLDVEIKPALRAGKVVVCDRYLASSLVLQGLDGLPASTVWQLNHGVYRPDLAVILTADPAVIDARLRARGGHSRFERAEDNSDMESGLYVHAVVDLSEKQWPVTTVDCTTDSPKTIAARITLAIHEVLKEKSAACR</sequence>
<feature type="domain" description="Thymidylate kinase-like" evidence="11">
    <location>
        <begin position="18"/>
        <end position="162"/>
    </location>
</feature>
<comment type="catalytic activity">
    <reaction evidence="9 10">
        <text>dTMP + ATP = dTDP + ADP</text>
        <dbReference type="Rhea" id="RHEA:13517"/>
        <dbReference type="ChEBI" id="CHEBI:30616"/>
        <dbReference type="ChEBI" id="CHEBI:58369"/>
        <dbReference type="ChEBI" id="CHEBI:63528"/>
        <dbReference type="ChEBI" id="CHEBI:456216"/>
        <dbReference type="EC" id="2.7.4.9"/>
    </reaction>
</comment>
<dbReference type="RefSeq" id="WP_149854287.1">
    <property type="nucleotide sequence ID" value="NZ_VUOB01000075.1"/>
</dbReference>
<name>A0A5B2WJV8_9PSEU</name>
<dbReference type="GO" id="GO:0006233">
    <property type="term" value="P:dTDP biosynthetic process"/>
    <property type="evidence" value="ECO:0007669"/>
    <property type="project" value="InterPro"/>
</dbReference>
<dbReference type="NCBIfam" id="TIGR00041">
    <property type="entry name" value="DTMP_kinase"/>
    <property type="match status" value="1"/>
</dbReference>
<dbReference type="HAMAP" id="MF_00165">
    <property type="entry name" value="Thymidylate_kinase"/>
    <property type="match status" value="1"/>
</dbReference>
<dbReference type="InterPro" id="IPR039430">
    <property type="entry name" value="Thymidylate_kin-like_dom"/>
</dbReference>
<protein>
    <recommendedName>
        <fullName evidence="3 10">Thymidylate kinase</fullName>
        <ecNumber evidence="2 10">2.7.4.9</ecNumber>
    </recommendedName>
    <alternativeName>
        <fullName evidence="10">dTMP kinase</fullName>
    </alternativeName>
</protein>
<evidence type="ECO:0000256" key="6">
    <source>
        <dbReference type="ARBA" id="ARBA00022741"/>
    </source>
</evidence>
<dbReference type="OrthoDB" id="4549048at2"/>
<comment type="function">
    <text evidence="10">Phosphorylation of dTMP to form dTDP in both de novo and salvage pathways of dTTP synthesis.</text>
</comment>